<name>A0A5D4U996_9BACI</name>
<gene>
    <name evidence="1" type="ORF">FZC80_00340</name>
</gene>
<dbReference type="EMBL" id="VTEW01000001">
    <property type="protein sequence ID" value="TYS83964.1"/>
    <property type="molecule type" value="Genomic_DNA"/>
</dbReference>
<accession>A0A5D4U996</accession>
<dbReference type="Proteomes" id="UP000325054">
    <property type="component" value="Unassembled WGS sequence"/>
</dbReference>
<reference evidence="1 2" key="1">
    <citation type="submission" date="2019-08" db="EMBL/GenBank/DDBJ databases">
        <title>Bacillus genomes from the desert of Cuatro Cienegas, Coahuila.</title>
        <authorList>
            <person name="Olmedo-Alvarez G."/>
        </authorList>
    </citation>
    <scope>NUCLEOTIDE SEQUENCE [LARGE SCALE GENOMIC DNA]</scope>
    <source>
        <strain evidence="1 2">CH451a_14T</strain>
    </source>
</reference>
<dbReference type="OrthoDB" id="2974285at2"/>
<evidence type="ECO:0000313" key="1">
    <source>
        <dbReference type="EMBL" id="TYS83964.1"/>
    </source>
</evidence>
<comment type="caution">
    <text evidence="1">The sequence shown here is derived from an EMBL/GenBank/DDBJ whole genome shotgun (WGS) entry which is preliminary data.</text>
</comment>
<dbReference type="AlphaFoldDB" id="A0A5D4U996"/>
<dbReference type="Pfam" id="PF09501">
    <property type="entry name" value="Bac_small_YrzI"/>
    <property type="match status" value="1"/>
</dbReference>
<evidence type="ECO:0000313" key="2">
    <source>
        <dbReference type="Proteomes" id="UP000325054"/>
    </source>
</evidence>
<sequence>MGGDNMTLNILFISITVKKRNRSVEEYKHDEIVSRHYQENRLKQDAVRLY</sequence>
<proteinExistence type="predicted"/>
<dbReference type="InterPro" id="IPR012655">
    <property type="entry name" value="YrzI"/>
</dbReference>
<organism evidence="1 2">
    <name type="scientific">Rossellomorea aquimaris</name>
    <dbReference type="NCBI Taxonomy" id="189382"/>
    <lineage>
        <taxon>Bacteria</taxon>
        <taxon>Bacillati</taxon>
        <taxon>Bacillota</taxon>
        <taxon>Bacilli</taxon>
        <taxon>Bacillales</taxon>
        <taxon>Bacillaceae</taxon>
        <taxon>Rossellomorea</taxon>
    </lineage>
</organism>
<protein>
    <submittedName>
        <fullName evidence="1">YrzI family small protein</fullName>
    </submittedName>
</protein>